<name>A0ABD3Q1W5_9STRA</name>
<gene>
    <name evidence="3" type="ORF">HJC23_012872</name>
</gene>
<feature type="compositionally biased region" description="Polar residues" evidence="1">
    <location>
        <begin position="559"/>
        <end position="593"/>
    </location>
</feature>
<organism evidence="3 4">
    <name type="scientific">Cyclotella cryptica</name>
    <dbReference type="NCBI Taxonomy" id="29204"/>
    <lineage>
        <taxon>Eukaryota</taxon>
        <taxon>Sar</taxon>
        <taxon>Stramenopiles</taxon>
        <taxon>Ochrophyta</taxon>
        <taxon>Bacillariophyta</taxon>
        <taxon>Coscinodiscophyceae</taxon>
        <taxon>Thalassiosirophycidae</taxon>
        <taxon>Stephanodiscales</taxon>
        <taxon>Stephanodiscaceae</taxon>
        <taxon>Cyclotella</taxon>
    </lineage>
</organism>
<evidence type="ECO:0000256" key="2">
    <source>
        <dbReference type="SAM" id="SignalP"/>
    </source>
</evidence>
<feature type="region of interest" description="Disordered" evidence="1">
    <location>
        <begin position="701"/>
        <end position="778"/>
    </location>
</feature>
<protein>
    <submittedName>
        <fullName evidence="3">Uncharacterized protein</fullName>
    </submittedName>
</protein>
<evidence type="ECO:0000313" key="4">
    <source>
        <dbReference type="Proteomes" id="UP001516023"/>
    </source>
</evidence>
<keyword evidence="2" id="KW-0732">Signal</keyword>
<feature type="compositionally biased region" description="Polar residues" evidence="1">
    <location>
        <begin position="482"/>
        <end position="509"/>
    </location>
</feature>
<sequence length="795" mass="84982">MTIHHPLLLLLSTVTAATAGPTIQKQILQRHRILKETIAPPTVNDRLTPSAFNDNGDACSCSPTKFTFRINLSQSCDNNDISENAGIESTFCIIEDVSSNNSREDSNQEPVRQLKSSPVVEITSVQFLEFRPDPSLEVSYTDDKYLNASLTDGNTFTFYSSSSYLPSVITEQQEDYVPGGVSMILQGRTEDGTVKRNRLYWLYDAAITDCLENLIIPGIYAGDAIGWVVVDAVAGPWPQFCPAASPTSPTITPLTFDPTASPTAYAVLVETSKSKSSKSSLVKSSSKSDKDEVDAKADKYSSKSSKSSANMYDNYSSKWDKESVDLSSKSGKNSYNAYYTPGSKSMSYSLSIHSMPYVSKTEKGVTLDDNTITSSTHWKPSADSYDVQAQDVDSKPNGYNAKAYKILSPGAKTGKGAVLSSKSNKSYVIAESDDIGSIDHVVEANSFTSSGAGSKSSKSYGVDHAAVEPDSMSYSLSMSSSERPPSQQNLESTGNAEKNQANSNGSKSGKTGRKASHPSSPSRDLMSEWSRKRSSSEHLVGEVKHEEPVTNDALKTALAKSSKSMSLDVTNSVRPSSGPTASNPPHLTMQSKSYKTEEVAVSVSKSGKSEHGYGLASSMSYSLSMSSSYSMPEGKESSFETEFQSSKSSKSKETSYVPSKSGKGENNIATEYSENNIADEYNVSKSGKSAQGYGLHSSLSGSFSMSSSYSSLSMSSSNSMPNETSNSSGLKQNSFETGPPTGGSNEPASSPSVDTDFGFTSDNTSTVSEIRSPNSGASPRSLGVAMMLLLLHLAI</sequence>
<feature type="region of interest" description="Disordered" evidence="1">
    <location>
        <begin position="279"/>
        <end position="311"/>
    </location>
</feature>
<dbReference type="Proteomes" id="UP001516023">
    <property type="component" value="Unassembled WGS sequence"/>
</dbReference>
<feature type="chain" id="PRO_5044781495" evidence="2">
    <location>
        <begin position="20"/>
        <end position="795"/>
    </location>
</feature>
<dbReference type="EMBL" id="JABMIG020000083">
    <property type="protein sequence ID" value="KAL3794165.1"/>
    <property type="molecule type" value="Genomic_DNA"/>
</dbReference>
<evidence type="ECO:0000313" key="3">
    <source>
        <dbReference type="EMBL" id="KAL3794165.1"/>
    </source>
</evidence>
<feature type="region of interest" description="Disordered" evidence="1">
    <location>
        <begin position="471"/>
        <end position="676"/>
    </location>
</feature>
<comment type="caution">
    <text evidence="3">The sequence shown here is derived from an EMBL/GenBank/DDBJ whole genome shotgun (WGS) entry which is preliminary data.</text>
</comment>
<feature type="compositionally biased region" description="Basic and acidic residues" evidence="1">
    <location>
        <begin position="286"/>
        <end position="301"/>
    </location>
</feature>
<reference evidence="3 4" key="1">
    <citation type="journal article" date="2020" name="G3 (Bethesda)">
        <title>Improved Reference Genome for Cyclotella cryptica CCMP332, a Model for Cell Wall Morphogenesis, Salinity Adaptation, and Lipid Production in Diatoms (Bacillariophyta).</title>
        <authorList>
            <person name="Roberts W.R."/>
            <person name="Downey K.M."/>
            <person name="Ruck E.C."/>
            <person name="Traller J.C."/>
            <person name="Alverson A.J."/>
        </authorList>
    </citation>
    <scope>NUCLEOTIDE SEQUENCE [LARGE SCALE GENOMIC DNA]</scope>
    <source>
        <strain evidence="3 4">CCMP332</strain>
    </source>
</reference>
<feature type="compositionally biased region" description="Low complexity" evidence="1">
    <location>
        <begin position="701"/>
        <end position="728"/>
    </location>
</feature>
<keyword evidence="4" id="KW-1185">Reference proteome</keyword>
<feature type="signal peptide" evidence="2">
    <location>
        <begin position="1"/>
        <end position="19"/>
    </location>
</feature>
<feature type="compositionally biased region" description="Low complexity" evidence="1">
    <location>
        <begin position="471"/>
        <end position="481"/>
    </location>
</feature>
<proteinExistence type="predicted"/>
<feature type="compositionally biased region" description="Polar residues" evidence="1">
    <location>
        <begin position="667"/>
        <end position="676"/>
    </location>
</feature>
<feature type="compositionally biased region" description="Basic and acidic residues" evidence="1">
    <location>
        <begin position="525"/>
        <end position="548"/>
    </location>
</feature>
<feature type="compositionally biased region" description="Low complexity" evidence="1">
    <location>
        <begin position="617"/>
        <end position="631"/>
    </location>
</feature>
<accession>A0ABD3Q1W5</accession>
<feature type="compositionally biased region" description="Polar residues" evidence="1">
    <location>
        <begin position="729"/>
        <end position="778"/>
    </location>
</feature>
<dbReference type="AlphaFoldDB" id="A0ABD3Q1W5"/>
<evidence type="ECO:0000256" key="1">
    <source>
        <dbReference type="SAM" id="MobiDB-lite"/>
    </source>
</evidence>